<accession>A0ABX8JM77</accession>
<keyword evidence="2" id="KW-1185">Reference proteome</keyword>
<reference evidence="1 2" key="1">
    <citation type="submission" date="2021-06" db="EMBL/GenBank/DDBJ databases">
        <title>Gemonas diversity in paddy soil.</title>
        <authorList>
            <person name="Liu G."/>
        </authorList>
    </citation>
    <scope>NUCLEOTIDE SEQUENCE [LARGE SCALE GENOMIC DNA]</scope>
    <source>
        <strain evidence="1 2">RG29</strain>
    </source>
</reference>
<evidence type="ECO:0008006" key="3">
    <source>
        <dbReference type="Google" id="ProtNLM"/>
    </source>
</evidence>
<organism evidence="1 2">
    <name type="scientific">Geomonas diazotrophica</name>
    <dbReference type="NCBI Taxonomy" id="2843197"/>
    <lineage>
        <taxon>Bacteria</taxon>
        <taxon>Pseudomonadati</taxon>
        <taxon>Thermodesulfobacteriota</taxon>
        <taxon>Desulfuromonadia</taxon>
        <taxon>Geobacterales</taxon>
        <taxon>Geobacteraceae</taxon>
        <taxon>Geomonas</taxon>
    </lineage>
</organism>
<gene>
    <name evidence="1" type="ORF">KP005_05045</name>
</gene>
<evidence type="ECO:0000313" key="1">
    <source>
        <dbReference type="EMBL" id="QWV98657.1"/>
    </source>
</evidence>
<name>A0ABX8JM77_9BACT</name>
<dbReference type="EMBL" id="CP076724">
    <property type="protein sequence ID" value="QWV98657.1"/>
    <property type="molecule type" value="Genomic_DNA"/>
</dbReference>
<proteinExistence type="predicted"/>
<protein>
    <recommendedName>
        <fullName evidence="3">Peptidase M48 domain-containing protein</fullName>
    </recommendedName>
</protein>
<evidence type="ECO:0000313" key="2">
    <source>
        <dbReference type="Proteomes" id="UP000683493"/>
    </source>
</evidence>
<dbReference type="Proteomes" id="UP000683493">
    <property type="component" value="Chromosome"/>
</dbReference>
<sequence>MPVVYRSNSDPDYMCLEKYLESGAFGKLPDAWRHQAQQDLESLNKFVQNLAANTPWISDEYIEQIMFSDIEIPTKFDSPFNFRIINNLVVRIKSAAKRVGLDVSKFPHFSSIPTRRVNACAVNLPCSSKPFLLFDSQLLLYCHLFAKAFARCLPVTNDGEMVSLSTDIKKVQNRVSNTPEVLEKLADVLNAYVTTDAPSNSKAYTLEREYVSMTAIIRDGMELFVVAHEFGHVYAGHLKDLLTGCRLPTSGLWKYSASHKQEHEADLIGLLLTLHAMNESGYDAGLSYIGVDLFFRSLDLAERYTHILNEGGEGGFESEESESHPSNQSRRIFLDEAIEHIITPAEQLVAARSIIHDYNLITSYLLGEVIAKLPRRS</sequence>